<protein>
    <recommendedName>
        <fullName evidence="1">Thiopeptide-type bacteriocin biosynthesis domain-containing protein</fullName>
    </recommendedName>
</protein>
<evidence type="ECO:0000313" key="3">
    <source>
        <dbReference type="Proteomes" id="UP000612585"/>
    </source>
</evidence>
<dbReference type="NCBIfam" id="TIGR03891">
    <property type="entry name" value="thiopep_ocin"/>
    <property type="match status" value="1"/>
</dbReference>
<proteinExistence type="predicted"/>
<evidence type="ECO:0000259" key="1">
    <source>
        <dbReference type="Pfam" id="PF14028"/>
    </source>
</evidence>
<comment type="caution">
    <text evidence="2">The sequence shown here is derived from an EMBL/GenBank/DDBJ whole genome shotgun (WGS) entry which is preliminary data.</text>
</comment>
<sequence length="251" mass="27566">MTWLRYDIDAAPVHPSLYASLARTARMTAGDVFFVHTPLGVRLRCRADRPDTADAAWQATLSEARGRGWLIAWRPAPHEPEGFGGPDAMAAAHRVFTADSLAWLEFLARAARPVPTVARWAASLLMIRSLVDGLDLAPWETDDVWDRIGRKTRHATPADPAVRHLIHALRAGWDEPDILRDRLDAHQNGLVAAYDVAVRPAAAAWRATATPALRHGVALAVLFHWNRAAMPVAHQHLLAGSRITRSLPVAA</sequence>
<accession>A0A8J4DYV9</accession>
<organism evidence="2 3">
    <name type="scientific">Virgisporangium aurantiacum</name>
    <dbReference type="NCBI Taxonomy" id="175570"/>
    <lineage>
        <taxon>Bacteria</taxon>
        <taxon>Bacillati</taxon>
        <taxon>Actinomycetota</taxon>
        <taxon>Actinomycetes</taxon>
        <taxon>Micromonosporales</taxon>
        <taxon>Micromonosporaceae</taxon>
        <taxon>Virgisporangium</taxon>
    </lineage>
</organism>
<dbReference type="RefSeq" id="WP_203992020.1">
    <property type="nucleotide sequence ID" value="NZ_BOPG01000017.1"/>
</dbReference>
<dbReference type="EMBL" id="BOPG01000017">
    <property type="protein sequence ID" value="GIJ55344.1"/>
    <property type="molecule type" value="Genomic_DNA"/>
</dbReference>
<feature type="domain" description="Thiopeptide-type bacteriocin biosynthesis" evidence="1">
    <location>
        <begin position="29"/>
        <end position="227"/>
    </location>
</feature>
<dbReference type="InterPro" id="IPR023809">
    <property type="entry name" value="Thiopep_bacteriocin_synth_dom"/>
</dbReference>
<keyword evidence="3" id="KW-1185">Reference proteome</keyword>
<gene>
    <name evidence="2" type="ORF">Vau01_028600</name>
</gene>
<dbReference type="Proteomes" id="UP000612585">
    <property type="component" value="Unassembled WGS sequence"/>
</dbReference>
<reference evidence="2" key="1">
    <citation type="submission" date="2021-01" db="EMBL/GenBank/DDBJ databases">
        <title>Whole genome shotgun sequence of Virgisporangium aurantiacum NBRC 16421.</title>
        <authorList>
            <person name="Komaki H."/>
            <person name="Tamura T."/>
        </authorList>
    </citation>
    <scope>NUCLEOTIDE SEQUENCE</scope>
    <source>
        <strain evidence="2">NBRC 16421</strain>
    </source>
</reference>
<dbReference type="AlphaFoldDB" id="A0A8J4DYV9"/>
<evidence type="ECO:0000313" key="2">
    <source>
        <dbReference type="EMBL" id="GIJ55344.1"/>
    </source>
</evidence>
<name>A0A8J4DYV9_9ACTN</name>
<dbReference type="Pfam" id="PF14028">
    <property type="entry name" value="Lant_dehydr_C"/>
    <property type="match status" value="1"/>
</dbReference>